<evidence type="ECO:0000256" key="7">
    <source>
        <dbReference type="ARBA" id="ARBA00047899"/>
    </source>
</evidence>
<accession>A0AAJ1EXR4</accession>
<sequence length="703" mass="75446">MRNDPEASSHASETPQDSSISRAEGETTSQIPEISHSGTDEDHMLKRLIDGRYRIVKIIDTGGMASVYRAHDERLGRDVALKMMHPHLANTASLVERFEAEARSAARLMHPAIVQIFDQGTWRRRPYLVMEFINGSNLRQLLTKEGTLPLGRALEITEQVLQALQAAHEMQIIHRDIKPENILLTPSGQVKVADFGLAHAVNQATGTTTGSVMGTVTYLAPELISETTSDARCDVYSVGIMTYELISGLPPFQGDTAIRTAWQHVSEDVPPLSATVTWIPSEVDDLIAALTARNAKDRPVDAGAALQLVKAVIDCLSPELQGRRAERPASATSEQETERTPLGKGGTARLPVLPVASPQLPAAPIRPAHLDSPADTSSAPAPSDPEESLTVVETAPAPSTPKDPTGRSKKKRWIAAVITGVLVIAAALAGWYFTLGPGGRVAVPNVAGKTAVQAREVLVKAQFKVNTQREYSDTVAAGKATRTNPKAGQKAKKNSQVDLYISRGIEYVKVPDLAGKEGAEAGKLLKAAKLKIAESSEEYSDEVEKGKIIATAPETGTSLRHHSGVKVIVSKGKEPITLPDFAGKSEEEVTKTLSDLKLKLEKTTEFSDSVPRGQIIGQEPAAGTTVYHGDQVKVRVSQGPEMVEVPNVTALNMGQAKKKLTDLGFQVQVQKQLLGIAPNRVYSQSPGGGTKLKHGSTVTLTYV</sequence>
<dbReference type="GO" id="GO:0005524">
    <property type="term" value="F:ATP binding"/>
    <property type="evidence" value="ECO:0007669"/>
    <property type="project" value="UniProtKB-KW"/>
</dbReference>
<dbReference type="CDD" id="cd14014">
    <property type="entry name" value="STKc_PknB_like"/>
    <property type="match status" value="1"/>
</dbReference>
<dbReference type="Gene3D" id="3.30.10.20">
    <property type="match status" value="4"/>
</dbReference>
<dbReference type="PANTHER" id="PTHR43289">
    <property type="entry name" value="MITOGEN-ACTIVATED PROTEIN KINASE KINASE KINASE 20-RELATED"/>
    <property type="match status" value="1"/>
</dbReference>
<keyword evidence="10" id="KW-1133">Transmembrane helix</keyword>
<evidence type="ECO:0000256" key="4">
    <source>
        <dbReference type="ARBA" id="ARBA00022741"/>
    </source>
</evidence>
<dbReference type="Pfam" id="PF00069">
    <property type="entry name" value="Pkinase"/>
    <property type="match status" value="1"/>
</dbReference>
<evidence type="ECO:0000256" key="2">
    <source>
        <dbReference type="ARBA" id="ARBA00022527"/>
    </source>
</evidence>
<dbReference type="EC" id="2.7.11.1" evidence="1"/>
<gene>
    <name evidence="13" type="primary">pknB</name>
    <name evidence="13" type="ORF">L0M99_03080</name>
</gene>
<feature type="region of interest" description="Disordered" evidence="9">
    <location>
        <begin position="1"/>
        <end position="42"/>
    </location>
</feature>
<dbReference type="AlphaFoldDB" id="A0AAJ1EXR4"/>
<evidence type="ECO:0000259" key="11">
    <source>
        <dbReference type="PROSITE" id="PS50011"/>
    </source>
</evidence>
<keyword evidence="6" id="KW-0067">ATP-binding</keyword>
<keyword evidence="4" id="KW-0547">Nucleotide-binding</keyword>
<comment type="catalytic activity">
    <reaction evidence="7">
        <text>L-threonyl-[protein] + ATP = O-phospho-L-threonyl-[protein] + ADP + H(+)</text>
        <dbReference type="Rhea" id="RHEA:46608"/>
        <dbReference type="Rhea" id="RHEA-COMP:11060"/>
        <dbReference type="Rhea" id="RHEA-COMP:11605"/>
        <dbReference type="ChEBI" id="CHEBI:15378"/>
        <dbReference type="ChEBI" id="CHEBI:30013"/>
        <dbReference type="ChEBI" id="CHEBI:30616"/>
        <dbReference type="ChEBI" id="CHEBI:61977"/>
        <dbReference type="ChEBI" id="CHEBI:456216"/>
        <dbReference type="EC" id="2.7.11.1"/>
    </reaction>
</comment>
<dbReference type="InterPro" id="IPR000719">
    <property type="entry name" value="Prot_kinase_dom"/>
</dbReference>
<comment type="catalytic activity">
    <reaction evidence="8">
        <text>L-seryl-[protein] + ATP = O-phospho-L-seryl-[protein] + ADP + H(+)</text>
        <dbReference type="Rhea" id="RHEA:17989"/>
        <dbReference type="Rhea" id="RHEA-COMP:9863"/>
        <dbReference type="Rhea" id="RHEA-COMP:11604"/>
        <dbReference type="ChEBI" id="CHEBI:15378"/>
        <dbReference type="ChEBI" id="CHEBI:29999"/>
        <dbReference type="ChEBI" id="CHEBI:30616"/>
        <dbReference type="ChEBI" id="CHEBI:83421"/>
        <dbReference type="ChEBI" id="CHEBI:456216"/>
        <dbReference type="EC" id="2.7.11.1"/>
    </reaction>
</comment>
<dbReference type="SUPFAM" id="SSF54184">
    <property type="entry name" value="Penicillin-binding protein 2x (pbp-2x), c-terminal domain"/>
    <property type="match status" value="1"/>
</dbReference>
<dbReference type="FunFam" id="1.10.510.10:FF:000021">
    <property type="entry name" value="Serine/threonine protein kinase"/>
    <property type="match status" value="1"/>
</dbReference>
<keyword evidence="10" id="KW-0472">Membrane</keyword>
<dbReference type="PROSITE" id="PS51178">
    <property type="entry name" value="PASTA"/>
    <property type="match status" value="4"/>
</dbReference>
<dbReference type="SMART" id="SM00220">
    <property type="entry name" value="S_TKc"/>
    <property type="match status" value="1"/>
</dbReference>
<dbReference type="InterPro" id="IPR011009">
    <property type="entry name" value="Kinase-like_dom_sf"/>
</dbReference>
<keyword evidence="10" id="KW-0812">Transmembrane</keyword>
<dbReference type="Gene3D" id="3.30.200.20">
    <property type="entry name" value="Phosphorylase Kinase, domain 1"/>
    <property type="match status" value="1"/>
</dbReference>
<dbReference type="GO" id="GO:0004674">
    <property type="term" value="F:protein serine/threonine kinase activity"/>
    <property type="evidence" value="ECO:0007669"/>
    <property type="project" value="UniProtKB-KW"/>
</dbReference>
<feature type="transmembrane region" description="Helical" evidence="10">
    <location>
        <begin position="413"/>
        <end position="433"/>
    </location>
</feature>
<dbReference type="InterPro" id="IPR008271">
    <property type="entry name" value="Ser/Thr_kinase_AS"/>
</dbReference>
<evidence type="ECO:0000259" key="12">
    <source>
        <dbReference type="PROSITE" id="PS51178"/>
    </source>
</evidence>
<evidence type="ECO:0000256" key="1">
    <source>
        <dbReference type="ARBA" id="ARBA00012513"/>
    </source>
</evidence>
<evidence type="ECO:0000256" key="3">
    <source>
        <dbReference type="ARBA" id="ARBA00022679"/>
    </source>
</evidence>
<protein>
    <recommendedName>
        <fullName evidence="1">non-specific serine/threonine protein kinase</fullName>
        <ecNumber evidence="1">2.7.11.1</ecNumber>
    </recommendedName>
</protein>
<dbReference type="Pfam" id="PF03793">
    <property type="entry name" value="PASTA"/>
    <property type="match status" value="4"/>
</dbReference>
<feature type="compositionally biased region" description="Low complexity" evidence="9">
    <location>
        <begin position="371"/>
        <end position="381"/>
    </location>
</feature>
<organism evidence="13 14">
    <name type="scientific">Varibaculum cambriense</name>
    <dbReference type="NCBI Taxonomy" id="184870"/>
    <lineage>
        <taxon>Bacteria</taxon>
        <taxon>Bacillati</taxon>
        <taxon>Actinomycetota</taxon>
        <taxon>Actinomycetes</taxon>
        <taxon>Actinomycetales</taxon>
        <taxon>Actinomycetaceae</taxon>
        <taxon>Varibaculum</taxon>
    </lineage>
</organism>
<feature type="domain" description="PASTA" evidence="12">
    <location>
        <begin position="572"/>
        <end position="638"/>
    </location>
</feature>
<dbReference type="PROSITE" id="PS00108">
    <property type="entry name" value="PROTEIN_KINASE_ST"/>
    <property type="match status" value="1"/>
</dbReference>
<dbReference type="InterPro" id="IPR005543">
    <property type="entry name" value="PASTA_dom"/>
</dbReference>
<dbReference type="RefSeq" id="WP_238127711.1">
    <property type="nucleotide sequence ID" value="NZ_JAKNHJ010000004.1"/>
</dbReference>
<evidence type="ECO:0000256" key="9">
    <source>
        <dbReference type="SAM" id="MobiDB-lite"/>
    </source>
</evidence>
<proteinExistence type="predicted"/>
<evidence type="ECO:0000313" key="14">
    <source>
        <dbReference type="Proteomes" id="UP001200537"/>
    </source>
</evidence>
<feature type="region of interest" description="Disordered" evidence="9">
    <location>
        <begin position="321"/>
        <end position="410"/>
    </location>
</feature>
<feature type="domain" description="Protein kinase" evidence="11">
    <location>
        <begin position="53"/>
        <end position="313"/>
    </location>
</feature>
<comment type="caution">
    <text evidence="13">The sequence shown here is derived from an EMBL/GenBank/DDBJ whole genome shotgun (WGS) entry which is preliminary data.</text>
</comment>
<keyword evidence="3" id="KW-0808">Transferase</keyword>
<reference evidence="13" key="1">
    <citation type="submission" date="2022-01" db="EMBL/GenBank/DDBJ databases">
        <title>Collection of gut derived symbiotic bacterial strains cultured from healthy donors.</title>
        <authorList>
            <person name="Lin H."/>
            <person name="Kohout C."/>
            <person name="Waligurski E."/>
            <person name="Pamer E.G."/>
        </authorList>
    </citation>
    <scope>NUCLEOTIDE SEQUENCE</scope>
    <source>
        <strain evidence="13">DFI.7.46</strain>
    </source>
</reference>
<evidence type="ECO:0000256" key="6">
    <source>
        <dbReference type="ARBA" id="ARBA00022840"/>
    </source>
</evidence>
<dbReference type="NCBIfam" id="NF033483">
    <property type="entry name" value="PknB_PASTA_kin"/>
    <property type="match status" value="1"/>
</dbReference>
<keyword evidence="2" id="KW-0723">Serine/threonine-protein kinase</keyword>
<evidence type="ECO:0000256" key="5">
    <source>
        <dbReference type="ARBA" id="ARBA00022777"/>
    </source>
</evidence>
<dbReference type="PANTHER" id="PTHR43289:SF34">
    <property type="entry name" value="SERINE_THREONINE-PROTEIN KINASE YBDM-RELATED"/>
    <property type="match status" value="1"/>
</dbReference>
<feature type="domain" description="PASTA" evidence="12">
    <location>
        <begin position="504"/>
        <end position="571"/>
    </location>
</feature>
<dbReference type="PROSITE" id="PS50011">
    <property type="entry name" value="PROTEIN_KINASE_DOM"/>
    <property type="match status" value="1"/>
</dbReference>
<feature type="compositionally biased region" description="Polar residues" evidence="9">
    <location>
        <begin position="9"/>
        <end position="32"/>
    </location>
</feature>
<dbReference type="FunFam" id="3.30.200.20:FF:000035">
    <property type="entry name" value="Serine/threonine protein kinase Stk1"/>
    <property type="match status" value="1"/>
</dbReference>
<dbReference type="EMBL" id="JAKNHJ010000004">
    <property type="protein sequence ID" value="MCG4617481.1"/>
    <property type="molecule type" value="Genomic_DNA"/>
</dbReference>
<name>A0AAJ1EXR4_9ACTO</name>
<dbReference type="Proteomes" id="UP001200537">
    <property type="component" value="Unassembled WGS sequence"/>
</dbReference>
<evidence type="ECO:0000256" key="10">
    <source>
        <dbReference type="SAM" id="Phobius"/>
    </source>
</evidence>
<dbReference type="SUPFAM" id="SSF56112">
    <property type="entry name" value="Protein kinase-like (PK-like)"/>
    <property type="match status" value="1"/>
</dbReference>
<keyword evidence="5 13" id="KW-0418">Kinase</keyword>
<dbReference type="GO" id="GO:0045717">
    <property type="term" value="P:negative regulation of fatty acid biosynthetic process"/>
    <property type="evidence" value="ECO:0007669"/>
    <property type="project" value="UniProtKB-ARBA"/>
</dbReference>
<feature type="domain" description="PASTA" evidence="12">
    <location>
        <begin position="639"/>
        <end position="703"/>
    </location>
</feature>
<dbReference type="Gene3D" id="1.10.510.10">
    <property type="entry name" value="Transferase(Phosphotransferase) domain 1"/>
    <property type="match status" value="1"/>
</dbReference>
<dbReference type="CDD" id="cd06577">
    <property type="entry name" value="PASTA_pknB"/>
    <property type="match status" value="4"/>
</dbReference>
<dbReference type="SMART" id="SM00740">
    <property type="entry name" value="PASTA"/>
    <property type="match status" value="4"/>
</dbReference>
<feature type="domain" description="PASTA" evidence="12">
    <location>
        <begin position="436"/>
        <end position="503"/>
    </location>
</feature>
<evidence type="ECO:0000313" key="13">
    <source>
        <dbReference type="EMBL" id="MCG4617481.1"/>
    </source>
</evidence>
<evidence type="ECO:0000256" key="8">
    <source>
        <dbReference type="ARBA" id="ARBA00048679"/>
    </source>
</evidence>